<reference evidence="2 3" key="1">
    <citation type="submission" date="2014-08" db="EMBL/GenBank/DDBJ databases">
        <authorList>
            <person name="Hassan Y.I."/>
            <person name="Lepp D."/>
            <person name="Zhou T."/>
        </authorList>
    </citation>
    <scope>NUCLEOTIDE SEQUENCE [LARGE SCALE GENOMIC DNA]</scope>
    <source>
        <strain evidence="2 3">IFO13584</strain>
    </source>
</reference>
<dbReference type="STRING" id="46914.JP75_20385"/>
<organism evidence="2 3">
    <name type="scientific">Devosia riboflavina</name>
    <dbReference type="NCBI Taxonomy" id="46914"/>
    <lineage>
        <taxon>Bacteria</taxon>
        <taxon>Pseudomonadati</taxon>
        <taxon>Pseudomonadota</taxon>
        <taxon>Alphaproteobacteria</taxon>
        <taxon>Hyphomicrobiales</taxon>
        <taxon>Devosiaceae</taxon>
        <taxon>Devosia</taxon>
    </lineage>
</organism>
<proteinExistence type="predicted"/>
<protein>
    <submittedName>
        <fullName evidence="2">Uncharacterized protein</fullName>
    </submittedName>
</protein>
<name>A0A087LY28_9HYPH</name>
<evidence type="ECO:0000313" key="2">
    <source>
        <dbReference type="EMBL" id="KFL29531.1"/>
    </source>
</evidence>
<dbReference type="AlphaFoldDB" id="A0A087LY28"/>
<evidence type="ECO:0000256" key="1">
    <source>
        <dbReference type="SAM" id="MobiDB-lite"/>
    </source>
</evidence>
<comment type="caution">
    <text evidence="2">The sequence shown here is derived from an EMBL/GenBank/DDBJ whole genome shotgun (WGS) entry which is preliminary data.</text>
</comment>
<dbReference type="EMBL" id="JQGC01000024">
    <property type="protein sequence ID" value="KFL29531.1"/>
    <property type="molecule type" value="Genomic_DNA"/>
</dbReference>
<feature type="region of interest" description="Disordered" evidence="1">
    <location>
        <begin position="128"/>
        <end position="153"/>
    </location>
</feature>
<accession>A0A087LY28</accession>
<dbReference type="Proteomes" id="UP000028981">
    <property type="component" value="Unassembled WGS sequence"/>
</dbReference>
<keyword evidence="3" id="KW-1185">Reference proteome</keyword>
<sequence length="153" mass="16704">MAKQAPPGKVVTASFTATTPKSFSLANGDPAAITQLRAIEDRAARVKARARAHFGKYEETWVVKESVALWKKRAGLAEVTPALPTLAKEYTAQSVMTEARRNVRARMTQRLTSINGIRTRMSNSVIRNLQARSPSQSQGPGKNISQKRGSPSQ</sequence>
<evidence type="ECO:0000313" key="3">
    <source>
        <dbReference type="Proteomes" id="UP000028981"/>
    </source>
</evidence>
<gene>
    <name evidence="2" type="ORF">JP75_20385</name>
</gene>
<dbReference type="RefSeq" id="WP_035086246.1">
    <property type="nucleotide sequence ID" value="NZ_JQGC01000024.1"/>
</dbReference>